<dbReference type="PANTHER" id="PTHR28573:SF1">
    <property type="entry name" value="SPINDLE AND KINETOCHORE-ASSOCIATED PROTEIN 1"/>
    <property type="match status" value="1"/>
</dbReference>
<dbReference type="GO" id="GO:0007059">
    <property type="term" value="P:chromosome segregation"/>
    <property type="evidence" value="ECO:0007669"/>
    <property type="project" value="InterPro"/>
</dbReference>
<reference evidence="5" key="2">
    <citation type="journal article" date="2023" name="Commun. Biol.">
        <title>Intrasexual cuticular hydrocarbon dimorphism in a wasp sheds light on hydrocarbon biosynthesis genes in Hymenoptera.</title>
        <authorList>
            <person name="Moris V.C."/>
            <person name="Podsiadlowski L."/>
            <person name="Martin S."/>
            <person name="Oeyen J.P."/>
            <person name="Donath A."/>
            <person name="Petersen M."/>
            <person name="Wilbrandt J."/>
            <person name="Misof B."/>
            <person name="Liedtke D."/>
            <person name="Thamm M."/>
            <person name="Scheiner R."/>
            <person name="Schmitt T."/>
            <person name="Niehuis O."/>
        </authorList>
    </citation>
    <scope>NUCLEOTIDE SEQUENCE</scope>
    <source>
        <strain evidence="5">GBR_01_08_01A</strain>
    </source>
</reference>
<gene>
    <name evidence="5" type="ORF">KPH14_005641</name>
</gene>
<evidence type="ECO:0000256" key="2">
    <source>
        <dbReference type="ARBA" id="ARBA00047182"/>
    </source>
</evidence>
<dbReference type="InterPro" id="IPR009829">
    <property type="entry name" value="SKA1"/>
</dbReference>
<dbReference type="PANTHER" id="PTHR28573">
    <property type="entry name" value="SPINDLE AND KINETOCHORE-ASSOCIATED PROTEIN 1"/>
    <property type="match status" value="1"/>
</dbReference>
<dbReference type="GO" id="GO:0000940">
    <property type="term" value="C:outer kinetochore"/>
    <property type="evidence" value="ECO:0007669"/>
    <property type="project" value="TreeGrafter"/>
</dbReference>
<dbReference type="Gene3D" id="1.10.10.1890">
    <property type="entry name" value="Ska1 microtubule binding domain-like"/>
    <property type="match status" value="1"/>
</dbReference>
<dbReference type="Pfam" id="PF07160">
    <property type="entry name" value="SKA1"/>
    <property type="match status" value="1"/>
</dbReference>
<evidence type="ECO:0000313" key="6">
    <source>
        <dbReference type="Proteomes" id="UP001258017"/>
    </source>
</evidence>
<dbReference type="EMBL" id="JAIFRP010004406">
    <property type="protein sequence ID" value="KAK2576275.1"/>
    <property type="molecule type" value="Genomic_DNA"/>
</dbReference>
<dbReference type="Proteomes" id="UP001258017">
    <property type="component" value="Unassembled WGS sequence"/>
</dbReference>
<dbReference type="GO" id="GO:0000278">
    <property type="term" value="P:mitotic cell cycle"/>
    <property type="evidence" value="ECO:0007669"/>
    <property type="project" value="TreeGrafter"/>
</dbReference>
<evidence type="ECO:0000256" key="4">
    <source>
        <dbReference type="SAM" id="MobiDB-lite"/>
    </source>
</evidence>
<organism evidence="5 6">
    <name type="scientific">Odynerus spinipes</name>
    <dbReference type="NCBI Taxonomy" id="1348599"/>
    <lineage>
        <taxon>Eukaryota</taxon>
        <taxon>Metazoa</taxon>
        <taxon>Ecdysozoa</taxon>
        <taxon>Arthropoda</taxon>
        <taxon>Hexapoda</taxon>
        <taxon>Insecta</taxon>
        <taxon>Pterygota</taxon>
        <taxon>Neoptera</taxon>
        <taxon>Endopterygota</taxon>
        <taxon>Hymenoptera</taxon>
        <taxon>Apocrita</taxon>
        <taxon>Aculeata</taxon>
        <taxon>Vespoidea</taxon>
        <taxon>Vespidae</taxon>
        <taxon>Eumeninae</taxon>
        <taxon>Odynerus</taxon>
    </lineage>
</organism>
<reference evidence="5" key="1">
    <citation type="submission" date="2021-08" db="EMBL/GenBank/DDBJ databases">
        <authorList>
            <person name="Misof B."/>
            <person name="Oliver O."/>
            <person name="Podsiadlowski L."/>
            <person name="Donath A."/>
            <person name="Peters R."/>
            <person name="Mayer C."/>
            <person name="Rust J."/>
            <person name="Gunkel S."/>
            <person name="Lesny P."/>
            <person name="Martin S."/>
            <person name="Oeyen J.P."/>
            <person name="Petersen M."/>
            <person name="Panagiotis P."/>
            <person name="Wilbrandt J."/>
            <person name="Tanja T."/>
        </authorList>
    </citation>
    <scope>NUCLEOTIDE SEQUENCE</scope>
    <source>
        <strain evidence="5">GBR_01_08_01A</strain>
        <tissue evidence="5">Thorax + abdomen</tissue>
    </source>
</reference>
<name>A0AAD9VJR2_9HYME</name>
<evidence type="ECO:0000256" key="1">
    <source>
        <dbReference type="ARBA" id="ARBA00006836"/>
    </source>
</evidence>
<dbReference type="InterPro" id="IPR042031">
    <property type="entry name" value="SKA1_MBD_sf"/>
</dbReference>
<feature type="region of interest" description="Disordered" evidence="4">
    <location>
        <begin position="109"/>
        <end position="129"/>
    </location>
</feature>
<protein>
    <recommendedName>
        <fullName evidence="2">SKA complex subunit 1</fullName>
    </recommendedName>
    <alternativeName>
        <fullName evidence="3">Spindle and kinetochore-associated protein 1</fullName>
    </alternativeName>
</protein>
<dbReference type="GO" id="GO:0072686">
    <property type="term" value="C:mitotic spindle"/>
    <property type="evidence" value="ECO:0007669"/>
    <property type="project" value="TreeGrafter"/>
</dbReference>
<evidence type="ECO:0000313" key="5">
    <source>
        <dbReference type="EMBL" id="KAK2576275.1"/>
    </source>
</evidence>
<proteinExistence type="inferred from homology"/>
<comment type="caution">
    <text evidence="5">The sequence shown here is derived from an EMBL/GenBank/DDBJ whole genome shotgun (WGS) entry which is preliminary data.</text>
</comment>
<sequence>MESELSIEDALAKQCEILDRLQLETIFIKSRNNLTEDVLFIQESAINLSSGLSLLKKQIDRLKENNSSCQKLLSLYQKLNEKILHMYENIPAELETAYVNIDENESIETNGDNVSHLNGSSQLQSTKKDRHKNADFSYVLDDEESTIKDCKKALFNEPDNPKLLLLTKEEFNKVPKYMIGRYSLQMVNSLVNSINQVLKAKYSLLSAGKAAARKKGELDLYLHYKKQDIICENSGCKYFFTAEDYEKYIKTKLDRIALKLIMVLRHCKRIREYRLKKELYYIVLS</sequence>
<evidence type="ECO:0000256" key="3">
    <source>
        <dbReference type="ARBA" id="ARBA00047202"/>
    </source>
</evidence>
<keyword evidence="6" id="KW-1185">Reference proteome</keyword>
<feature type="compositionally biased region" description="Polar residues" evidence="4">
    <location>
        <begin position="109"/>
        <end position="125"/>
    </location>
</feature>
<dbReference type="GO" id="GO:0005876">
    <property type="term" value="C:spindle microtubule"/>
    <property type="evidence" value="ECO:0007669"/>
    <property type="project" value="TreeGrafter"/>
</dbReference>
<dbReference type="GO" id="GO:0031110">
    <property type="term" value="P:regulation of microtubule polymerization or depolymerization"/>
    <property type="evidence" value="ECO:0007669"/>
    <property type="project" value="TreeGrafter"/>
</dbReference>
<dbReference type="GO" id="GO:0008017">
    <property type="term" value="F:microtubule binding"/>
    <property type="evidence" value="ECO:0007669"/>
    <property type="project" value="InterPro"/>
</dbReference>
<accession>A0AAD9VJR2</accession>
<comment type="similarity">
    <text evidence="1">Belongs to the SKA1 family.</text>
</comment>
<dbReference type="AlphaFoldDB" id="A0AAD9VJR2"/>
<dbReference type="GO" id="GO:0051301">
    <property type="term" value="P:cell division"/>
    <property type="evidence" value="ECO:0007669"/>
    <property type="project" value="InterPro"/>
</dbReference>